<sequence length="498" mass="55043">MSNPLDALFGEQEFCDRCQEVTDLCQCEAEDRPVAEVIPISPSSPAATESVILGVEQHRGQLRMAHRFIREHARGLRHVHGIGWHKWDGARWLLDDQRADIEACVATINQAVREADGLTGQAANDLRADVHRVESASGAEGMLKFAAALRPITTASKSLDADPYQFNMPSGTLDLRTAEVRPNRRDDLITKVAGGSVEGVSSEEWEVFLKRILPDEEVCSFVQRLFGYAMLGKVTEHRMPIFTGAGANGKGTLRDAVLAAFGDYAIEIDPAMLMESRHERHGAFKMRLRGARLAFCSETEKGRRFAEATMKRLVGGDQIEANYMHKNPITFDPSHTLIMLTNFLPKVSGDDPAVWRRILVVPFDVVIPEEERDGELPGRLKAAASAVLAWTYRGWLDYQAGGLNPPDAVMARTRAYQESSDTLARFLSDRTHAIPAGREKARDLFTAWSAWCLASGEEPGTEVAFADSMANRGFEKARTSAGNVYRGLVLTVEMDESP</sequence>
<feature type="domain" description="SF3 helicase" evidence="4">
    <location>
        <begin position="217"/>
        <end position="376"/>
    </location>
</feature>
<accession>A0ABW1DCQ6</accession>
<dbReference type="PANTHER" id="PTHR35372">
    <property type="entry name" value="ATP BINDING PROTEIN-RELATED"/>
    <property type="match status" value="1"/>
</dbReference>
<dbReference type="InterPro" id="IPR014015">
    <property type="entry name" value="Helicase_SF3_DNA-vir"/>
</dbReference>
<dbReference type="PANTHER" id="PTHR35372:SF2">
    <property type="entry name" value="SF3 HELICASE DOMAIN-CONTAINING PROTEIN"/>
    <property type="match status" value="1"/>
</dbReference>
<name>A0ABW1DCQ6_9ACTN</name>
<dbReference type="Pfam" id="PF08706">
    <property type="entry name" value="D5_N"/>
    <property type="match status" value="1"/>
</dbReference>
<gene>
    <name evidence="5" type="ORF">ACFPZ3_63245</name>
</gene>
<keyword evidence="6" id="KW-1185">Reference proteome</keyword>
<evidence type="ECO:0000313" key="6">
    <source>
        <dbReference type="Proteomes" id="UP001596058"/>
    </source>
</evidence>
<evidence type="ECO:0000256" key="1">
    <source>
        <dbReference type="ARBA" id="ARBA00022741"/>
    </source>
</evidence>
<reference evidence="6" key="1">
    <citation type="journal article" date="2019" name="Int. J. Syst. Evol. Microbiol.">
        <title>The Global Catalogue of Microorganisms (GCM) 10K type strain sequencing project: providing services to taxonomists for standard genome sequencing and annotation.</title>
        <authorList>
            <consortium name="The Broad Institute Genomics Platform"/>
            <consortium name="The Broad Institute Genome Sequencing Center for Infectious Disease"/>
            <person name="Wu L."/>
            <person name="Ma J."/>
        </authorList>
    </citation>
    <scope>NUCLEOTIDE SEQUENCE [LARGE SCALE GENOMIC DNA]</scope>
    <source>
        <strain evidence="6">CCUG 53903</strain>
    </source>
</reference>
<dbReference type="InterPro" id="IPR027417">
    <property type="entry name" value="P-loop_NTPase"/>
</dbReference>
<dbReference type="InterPro" id="IPR051620">
    <property type="entry name" value="ORF904-like_C"/>
</dbReference>
<keyword evidence="2" id="KW-0378">Hydrolase</keyword>
<dbReference type="InterPro" id="IPR045455">
    <property type="entry name" value="NrS-1_pol-like_helicase"/>
</dbReference>
<evidence type="ECO:0000259" key="4">
    <source>
        <dbReference type="PROSITE" id="PS51206"/>
    </source>
</evidence>
<keyword evidence="1" id="KW-0547">Nucleotide-binding</keyword>
<dbReference type="PROSITE" id="PS51206">
    <property type="entry name" value="SF3_HELICASE_1"/>
    <property type="match status" value="1"/>
</dbReference>
<dbReference type="InterPro" id="IPR006500">
    <property type="entry name" value="Helicase_put_C_phage/plasmid"/>
</dbReference>
<proteinExistence type="predicted"/>
<evidence type="ECO:0000256" key="2">
    <source>
        <dbReference type="ARBA" id="ARBA00022801"/>
    </source>
</evidence>
<dbReference type="Gene3D" id="3.40.50.300">
    <property type="entry name" value="P-loop containing nucleotide triphosphate hydrolases"/>
    <property type="match status" value="1"/>
</dbReference>
<evidence type="ECO:0000256" key="3">
    <source>
        <dbReference type="ARBA" id="ARBA00022840"/>
    </source>
</evidence>
<dbReference type="Proteomes" id="UP001596058">
    <property type="component" value="Unassembled WGS sequence"/>
</dbReference>
<evidence type="ECO:0000313" key="5">
    <source>
        <dbReference type="EMBL" id="MFC5834633.1"/>
    </source>
</evidence>
<dbReference type="RefSeq" id="WP_379524047.1">
    <property type="nucleotide sequence ID" value="NZ_JBHSPA010000114.1"/>
</dbReference>
<dbReference type="NCBIfam" id="TIGR01613">
    <property type="entry name" value="primase_Cterm"/>
    <property type="match status" value="1"/>
</dbReference>
<protein>
    <submittedName>
        <fullName evidence="5">Phage/plasmid primase, P4 family</fullName>
    </submittedName>
</protein>
<dbReference type="EMBL" id="JBHSPA010000114">
    <property type="protein sequence ID" value="MFC5834633.1"/>
    <property type="molecule type" value="Genomic_DNA"/>
</dbReference>
<dbReference type="Pfam" id="PF19263">
    <property type="entry name" value="DUF5906"/>
    <property type="match status" value="1"/>
</dbReference>
<organism evidence="5 6">
    <name type="scientific">Nonomuraea insulae</name>
    <dbReference type="NCBI Taxonomy" id="1616787"/>
    <lineage>
        <taxon>Bacteria</taxon>
        <taxon>Bacillati</taxon>
        <taxon>Actinomycetota</taxon>
        <taxon>Actinomycetes</taxon>
        <taxon>Streptosporangiales</taxon>
        <taxon>Streptosporangiaceae</taxon>
        <taxon>Nonomuraea</taxon>
    </lineage>
</organism>
<dbReference type="SMART" id="SM00885">
    <property type="entry name" value="D5_N"/>
    <property type="match status" value="1"/>
</dbReference>
<comment type="caution">
    <text evidence="5">The sequence shown here is derived from an EMBL/GenBank/DDBJ whole genome shotgun (WGS) entry which is preliminary data.</text>
</comment>
<dbReference type="SUPFAM" id="SSF52540">
    <property type="entry name" value="P-loop containing nucleoside triphosphate hydrolases"/>
    <property type="match status" value="1"/>
</dbReference>
<dbReference type="InterPro" id="IPR014818">
    <property type="entry name" value="Phage/plasmid_primase_P4_C"/>
</dbReference>
<keyword evidence="3" id="KW-0067">ATP-binding</keyword>